<feature type="transmembrane region" description="Helical" evidence="6">
    <location>
        <begin position="65"/>
        <end position="89"/>
    </location>
</feature>
<evidence type="ECO:0000256" key="3">
    <source>
        <dbReference type="ARBA" id="ARBA00022692"/>
    </source>
</evidence>
<feature type="transmembrane region" description="Helical" evidence="6">
    <location>
        <begin position="228"/>
        <end position="255"/>
    </location>
</feature>
<comment type="subcellular location">
    <subcellularLocation>
        <location evidence="1">Membrane</location>
        <topology evidence="1">Multi-pass membrane protein</topology>
    </subcellularLocation>
</comment>
<feature type="transmembrane region" description="Helical" evidence="6">
    <location>
        <begin position="157"/>
        <end position="181"/>
    </location>
</feature>
<proteinExistence type="inferred from homology"/>
<evidence type="ECO:0000256" key="1">
    <source>
        <dbReference type="ARBA" id="ARBA00004141"/>
    </source>
</evidence>
<dbReference type="PANTHER" id="PTHR21716:SF68">
    <property type="entry name" value="TRANSPORT PROTEIN YTVI-RELATED"/>
    <property type="match status" value="1"/>
</dbReference>
<feature type="transmembrane region" description="Helical" evidence="6">
    <location>
        <begin position="316"/>
        <end position="342"/>
    </location>
</feature>
<keyword evidence="3 6" id="KW-0812">Transmembrane</keyword>
<dbReference type="NCBIfam" id="TIGR02872">
    <property type="entry name" value="spore_ytvI"/>
    <property type="match status" value="1"/>
</dbReference>
<evidence type="ECO:0000256" key="6">
    <source>
        <dbReference type="SAM" id="Phobius"/>
    </source>
</evidence>
<keyword evidence="5 6" id="KW-0472">Membrane</keyword>
<evidence type="ECO:0000313" key="7">
    <source>
        <dbReference type="EMBL" id="GBG08670.1"/>
    </source>
</evidence>
<keyword evidence="4 6" id="KW-1133">Transmembrane helix</keyword>
<evidence type="ECO:0000256" key="2">
    <source>
        <dbReference type="ARBA" id="ARBA00009773"/>
    </source>
</evidence>
<dbReference type="AlphaFoldDB" id="A0A2R5EPQ0"/>
<dbReference type="InterPro" id="IPR002549">
    <property type="entry name" value="AI-2E-like"/>
</dbReference>
<dbReference type="RefSeq" id="WP_108993573.1">
    <property type="nucleotide sequence ID" value="NZ_BDQX01000171.1"/>
</dbReference>
<comment type="caution">
    <text evidence="7">The sequence shown here is derived from an EMBL/GenBank/DDBJ whole genome shotgun (WGS) entry which is preliminary data.</text>
</comment>
<dbReference type="InterPro" id="IPR014227">
    <property type="entry name" value="YtvI-like"/>
</dbReference>
<evidence type="ECO:0000256" key="4">
    <source>
        <dbReference type="ARBA" id="ARBA00022989"/>
    </source>
</evidence>
<sequence>MLPFYKKYWRTAFDIGLIALTVFLTMYAFSFFYSIATPIIFAFIIFLMIEPLARKLNKWGMPKSIASGISIMLFSLLILAAFTGAAYLITKQGTALIEDFPRYQKILTEQIGKLSAQLEGQLDKLPADFNIEESSKDLIQGASDMLKNFGTAFLGGLIGYVSSFSSFIFNFVVGIILAYFLSIEIKSWKRTASDKTPKTFKNAFFFLRDNVFKGIASYIKAQAKMISITFIVILIALIALGVKNAFVIAIVSAIFDVLPLLGVSTLFIPWIIYLFIVGQTSLAIWLTVLLLVVILTRQILEPKITGDSLGVSAFTMLAFMIISLSLFGFAGVILSPILVILVKSLYDQGYFHRWIHTPVDEYDDDTAVQDIEPSISRAKSKEPFVDRLKELDK</sequence>
<keyword evidence="8" id="KW-1185">Reference proteome</keyword>
<protein>
    <submittedName>
        <fullName evidence="7">Sporulation integral membrane protein YtvI</fullName>
    </submittedName>
</protein>
<dbReference type="Pfam" id="PF01594">
    <property type="entry name" value="AI-2E_transport"/>
    <property type="match status" value="1"/>
</dbReference>
<reference evidence="7 8" key="1">
    <citation type="submission" date="2017-08" db="EMBL/GenBank/DDBJ databases">
        <title>Substantial Increase in Enzyme Production by Combined Drug-Resistance Mutations in Paenibacillus agaridevorans.</title>
        <authorList>
            <person name="Tanaka Y."/>
            <person name="Funane K."/>
            <person name="Hosaka T."/>
            <person name="Shiwa Y."/>
            <person name="Fujita N."/>
            <person name="Miyazaki T."/>
            <person name="Yoshikawa H."/>
            <person name="Murakami K."/>
            <person name="Kasahara K."/>
            <person name="Inaoka T."/>
            <person name="Hiraga Y."/>
            <person name="Ochi K."/>
        </authorList>
    </citation>
    <scope>NUCLEOTIDE SEQUENCE [LARGE SCALE GENOMIC DNA]</scope>
    <source>
        <strain evidence="7 8">T-3040</strain>
    </source>
</reference>
<feature type="transmembrane region" description="Helical" evidence="6">
    <location>
        <begin position="12"/>
        <end position="29"/>
    </location>
</feature>
<dbReference type="PANTHER" id="PTHR21716">
    <property type="entry name" value="TRANSMEMBRANE PROTEIN"/>
    <property type="match status" value="1"/>
</dbReference>
<name>A0A2R5EPQ0_9BACL</name>
<evidence type="ECO:0000256" key="5">
    <source>
        <dbReference type="ARBA" id="ARBA00023136"/>
    </source>
</evidence>
<comment type="similarity">
    <text evidence="2">Belongs to the autoinducer-2 exporter (AI-2E) (TC 2.A.86) family.</text>
</comment>
<dbReference type="GO" id="GO:0055085">
    <property type="term" value="P:transmembrane transport"/>
    <property type="evidence" value="ECO:0007669"/>
    <property type="project" value="TreeGrafter"/>
</dbReference>
<evidence type="ECO:0000313" key="8">
    <source>
        <dbReference type="Proteomes" id="UP000245202"/>
    </source>
</evidence>
<feature type="transmembrane region" description="Helical" evidence="6">
    <location>
        <begin position="267"/>
        <end position="295"/>
    </location>
</feature>
<accession>A0A2R5EPQ0</accession>
<organism evidence="7 8">
    <name type="scientific">Paenibacillus agaridevorans</name>
    <dbReference type="NCBI Taxonomy" id="171404"/>
    <lineage>
        <taxon>Bacteria</taxon>
        <taxon>Bacillati</taxon>
        <taxon>Bacillota</taxon>
        <taxon>Bacilli</taxon>
        <taxon>Bacillales</taxon>
        <taxon>Paenibacillaceae</taxon>
        <taxon>Paenibacillus</taxon>
    </lineage>
</organism>
<dbReference type="Proteomes" id="UP000245202">
    <property type="component" value="Unassembled WGS sequence"/>
</dbReference>
<dbReference type="GO" id="GO:0016020">
    <property type="term" value="C:membrane"/>
    <property type="evidence" value="ECO:0007669"/>
    <property type="project" value="UniProtKB-SubCell"/>
</dbReference>
<gene>
    <name evidence="7" type="ORF">PAT3040_03261</name>
</gene>
<dbReference type="EMBL" id="BDQX01000171">
    <property type="protein sequence ID" value="GBG08670.1"/>
    <property type="molecule type" value="Genomic_DNA"/>
</dbReference>